<keyword evidence="7 11" id="KW-0863">Zinc-finger</keyword>
<dbReference type="VEuPathDB" id="FungiDB:PV09_09626"/>
<feature type="domain" description="RWD" evidence="14">
    <location>
        <begin position="10"/>
        <end position="129"/>
    </location>
</feature>
<dbReference type="InterPro" id="IPR001841">
    <property type="entry name" value="Znf_RING"/>
</dbReference>
<dbReference type="SUPFAM" id="SSF54495">
    <property type="entry name" value="UBC-like"/>
    <property type="match status" value="1"/>
</dbReference>
<evidence type="ECO:0000313" key="16">
    <source>
        <dbReference type="EMBL" id="KIV98577.1"/>
    </source>
</evidence>
<dbReference type="Pfam" id="PF01485">
    <property type="entry name" value="IBR"/>
    <property type="match status" value="1"/>
</dbReference>
<dbReference type="InterPro" id="IPR013083">
    <property type="entry name" value="Znf_RING/FYVE/PHD"/>
</dbReference>
<dbReference type="PROSITE" id="PS50908">
    <property type="entry name" value="RWD"/>
    <property type="match status" value="1"/>
</dbReference>
<dbReference type="AlphaFoldDB" id="A0A0D1ZVV3"/>
<feature type="domain" description="RING-type" evidence="15">
    <location>
        <begin position="165"/>
        <end position="428"/>
    </location>
</feature>
<keyword evidence="17" id="KW-1185">Reference proteome</keyword>
<dbReference type="Pfam" id="PF22191">
    <property type="entry name" value="IBR_1"/>
    <property type="match status" value="1"/>
</dbReference>
<gene>
    <name evidence="16" type="ORF">PV09_09626</name>
</gene>
<feature type="region of interest" description="Disordered" evidence="12">
    <location>
        <begin position="527"/>
        <end position="557"/>
    </location>
</feature>
<dbReference type="Gene3D" id="3.10.110.10">
    <property type="entry name" value="Ubiquitin Conjugating Enzyme"/>
    <property type="match status" value="1"/>
</dbReference>
<name>A0A0D1ZVV3_9PEZI</name>
<dbReference type="InterPro" id="IPR002867">
    <property type="entry name" value="IBR_dom"/>
</dbReference>
<dbReference type="SMART" id="SM00647">
    <property type="entry name" value="IBR"/>
    <property type="match status" value="2"/>
</dbReference>
<keyword evidence="6" id="KW-0677">Repeat</keyword>
<dbReference type="GO" id="GO:0016567">
    <property type="term" value="P:protein ubiquitination"/>
    <property type="evidence" value="ECO:0007669"/>
    <property type="project" value="InterPro"/>
</dbReference>
<dbReference type="EC" id="2.3.2.31" evidence="3"/>
<dbReference type="PANTHER" id="PTHR11685">
    <property type="entry name" value="RBR FAMILY RING FINGER AND IBR DOMAIN-CONTAINING"/>
    <property type="match status" value="1"/>
</dbReference>
<dbReference type="InParanoid" id="A0A0D1ZVV3"/>
<feature type="compositionally biased region" description="Basic and acidic residues" evidence="12">
    <location>
        <begin position="545"/>
        <end position="554"/>
    </location>
</feature>
<dbReference type="Gene3D" id="3.30.40.10">
    <property type="entry name" value="Zinc/RING finger domain, C3HC4 (zinc finger)"/>
    <property type="match status" value="1"/>
</dbReference>
<keyword evidence="9" id="KW-0862">Zinc</keyword>
<evidence type="ECO:0000256" key="9">
    <source>
        <dbReference type="ARBA" id="ARBA00022833"/>
    </source>
</evidence>
<comment type="similarity">
    <text evidence="10">Belongs to the RBR family. RNF14 subfamily.</text>
</comment>
<dbReference type="Pfam" id="PF05773">
    <property type="entry name" value="RWD"/>
    <property type="match status" value="1"/>
</dbReference>
<evidence type="ECO:0000256" key="12">
    <source>
        <dbReference type="SAM" id="MobiDB-lite"/>
    </source>
</evidence>
<dbReference type="PROSITE" id="PS00518">
    <property type="entry name" value="ZF_RING_1"/>
    <property type="match status" value="1"/>
</dbReference>
<dbReference type="EMBL" id="KN847629">
    <property type="protein sequence ID" value="KIV98577.1"/>
    <property type="molecule type" value="Genomic_DNA"/>
</dbReference>
<dbReference type="FunFam" id="3.30.40.10:FF:000416">
    <property type="entry name" value="RBR-type E3 ubiquitin transferase"/>
    <property type="match status" value="1"/>
</dbReference>
<dbReference type="GeneID" id="27317599"/>
<evidence type="ECO:0000259" key="14">
    <source>
        <dbReference type="PROSITE" id="PS50908"/>
    </source>
</evidence>
<organism evidence="16 17">
    <name type="scientific">Verruconis gallopava</name>
    <dbReference type="NCBI Taxonomy" id="253628"/>
    <lineage>
        <taxon>Eukaryota</taxon>
        <taxon>Fungi</taxon>
        <taxon>Dikarya</taxon>
        <taxon>Ascomycota</taxon>
        <taxon>Pezizomycotina</taxon>
        <taxon>Dothideomycetes</taxon>
        <taxon>Pleosporomycetidae</taxon>
        <taxon>Venturiales</taxon>
        <taxon>Sympoventuriaceae</taxon>
        <taxon>Verruconis</taxon>
    </lineage>
</organism>
<dbReference type="Proteomes" id="UP000053259">
    <property type="component" value="Unassembled WGS sequence"/>
</dbReference>
<dbReference type="Gene3D" id="1.20.120.1750">
    <property type="match status" value="1"/>
</dbReference>
<sequence>MDDGADEREEELSSLTAIFPEIQIDANDKYTFTIDIPVTPADKVVVKFDPRDSGIQISHLPSLKVKMTLPEGYPSQRAPVVQLGCNPPWLPRDKLDELCNEASVLWNQYGQSQMAFDYIDSLQQAAERAFDLTSGNGHTLDLDPSMRKDIIQANQEAAKMSFNAETFDCGVCLDPKKGKDCHKLHKCGHVFCIDCLRSAYDAAIAEGDVSRVKCLFPDCGVERDATTKRATKAAPTLGPDELLEIPIALAAVERYVKLKRKKRFESFPKTVYCPRKWCQGIARSTRYPKKDVTTMTAADLEPENILSEKDAEPKDLKNNEDRLRICEDCDLAFCRVCLATWHGDYVLRCWPRTADELTEEEKASYSYLLKHTSPCPSCDFAIQKSMGCNHITCFNCRSHFCYLCSAWLDPGNPYEHFNKKGTPCYQRLWDMEGGDDADGNVQFLGVRGAEMAAAAFAEEQHAENPLEGRVEVVAAQQAVQNLNLNEGAALAAAADAVPEVNPEAWEADVDDWDDWEPQPAHWRNNAFEARPAGQPRQQRLPTLGDRFRGHREGPGRGQVRNVVRNRRAIARHAAEDVRDVPRLRDGVIVAREVAQQRARNEGEARQLAAGLQRFLQMAAEDREDEWDSDELEGDDDLWAIPDAPAREQLPGMPPVRMPFLVQRR</sequence>
<comment type="pathway">
    <text evidence="2">Protein modification; protein ubiquitination.</text>
</comment>
<evidence type="ECO:0000256" key="1">
    <source>
        <dbReference type="ARBA" id="ARBA00001798"/>
    </source>
</evidence>
<dbReference type="RefSeq" id="XP_016208447.1">
    <property type="nucleotide sequence ID" value="XM_016363720.1"/>
</dbReference>
<dbReference type="InterPro" id="IPR016135">
    <property type="entry name" value="UBQ-conjugating_enzyme/RWD"/>
</dbReference>
<reference evidence="16 17" key="1">
    <citation type="submission" date="2015-01" db="EMBL/GenBank/DDBJ databases">
        <title>The Genome Sequence of Ochroconis gallopava CBS43764.</title>
        <authorList>
            <consortium name="The Broad Institute Genomics Platform"/>
            <person name="Cuomo C."/>
            <person name="de Hoog S."/>
            <person name="Gorbushina A."/>
            <person name="Stielow B."/>
            <person name="Teixiera M."/>
            <person name="Abouelleil A."/>
            <person name="Chapman S.B."/>
            <person name="Priest M."/>
            <person name="Young S.K."/>
            <person name="Wortman J."/>
            <person name="Nusbaum C."/>
            <person name="Birren B."/>
        </authorList>
    </citation>
    <scope>NUCLEOTIDE SEQUENCE [LARGE SCALE GENOMIC DNA]</scope>
    <source>
        <strain evidence="16 17">CBS 43764</strain>
    </source>
</reference>
<dbReference type="OrthoDB" id="1431934at2759"/>
<dbReference type="SUPFAM" id="SSF57850">
    <property type="entry name" value="RING/U-box"/>
    <property type="match status" value="2"/>
</dbReference>
<dbReference type="InterPro" id="IPR017907">
    <property type="entry name" value="Znf_RING_CS"/>
</dbReference>
<dbReference type="GO" id="GO:0061630">
    <property type="term" value="F:ubiquitin protein ligase activity"/>
    <property type="evidence" value="ECO:0007669"/>
    <property type="project" value="UniProtKB-EC"/>
</dbReference>
<dbReference type="PROSITE" id="PS50089">
    <property type="entry name" value="ZF_RING_2"/>
    <property type="match status" value="1"/>
</dbReference>
<dbReference type="GO" id="GO:0008270">
    <property type="term" value="F:zinc ion binding"/>
    <property type="evidence" value="ECO:0007669"/>
    <property type="project" value="UniProtKB-KW"/>
</dbReference>
<dbReference type="InterPro" id="IPR006575">
    <property type="entry name" value="RWD_dom"/>
</dbReference>
<evidence type="ECO:0000256" key="11">
    <source>
        <dbReference type="PROSITE-ProRule" id="PRU00175"/>
    </source>
</evidence>
<evidence type="ECO:0000256" key="2">
    <source>
        <dbReference type="ARBA" id="ARBA00004906"/>
    </source>
</evidence>
<evidence type="ECO:0000256" key="7">
    <source>
        <dbReference type="ARBA" id="ARBA00022771"/>
    </source>
</evidence>
<dbReference type="PROSITE" id="PS51873">
    <property type="entry name" value="TRIAD"/>
    <property type="match status" value="1"/>
</dbReference>
<evidence type="ECO:0000259" key="15">
    <source>
        <dbReference type="PROSITE" id="PS51873"/>
    </source>
</evidence>
<evidence type="ECO:0000256" key="4">
    <source>
        <dbReference type="ARBA" id="ARBA00022679"/>
    </source>
</evidence>
<keyword evidence="5" id="KW-0479">Metal-binding</keyword>
<dbReference type="InterPro" id="IPR044066">
    <property type="entry name" value="TRIAD_supradom"/>
</dbReference>
<dbReference type="STRING" id="253628.A0A0D1ZVV3"/>
<evidence type="ECO:0000259" key="13">
    <source>
        <dbReference type="PROSITE" id="PS50089"/>
    </source>
</evidence>
<evidence type="ECO:0000256" key="3">
    <source>
        <dbReference type="ARBA" id="ARBA00012251"/>
    </source>
</evidence>
<dbReference type="SMART" id="SM00591">
    <property type="entry name" value="RWD"/>
    <property type="match status" value="1"/>
</dbReference>
<dbReference type="InterPro" id="IPR047548">
    <property type="entry name" value="Rcat_RBR_RNF14"/>
</dbReference>
<evidence type="ECO:0000256" key="8">
    <source>
        <dbReference type="ARBA" id="ARBA00022786"/>
    </source>
</evidence>
<feature type="domain" description="RING-type" evidence="13">
    <location>
        <begin position="169"/>
        <end position="214"/>
    </location>
</feature>
<accession>A0A0D1ZVV3</accession>
<dbReference type="InterPro" id="IPR031127">
    <property type="entry name" value="E3_UB_ligase_RBR"/>
</dbReference>
<evidence type="ECO:0000313" key="17">
    <source>
        <dbReference type="Proteomes" id="UP000053259"/>
    </source>
</evidence>
<dbReference type="CDD" id="cd23820">
    <property type="entry name" value="RWD_RNF14"/>
    <property type="match status" value="1"/>
</dbReference>
<evidence type="ECO:0000256" key="6">
    <source>
        <dbReference type="ARBA" id="ARBA00022737"/>
    </source>
</evidence>
<feature type="region of interest" description="Disordered" evidence="12">
    <location>
        <begin position="643"/>
        <end position="664"/>
    </location>
</feature>
<dbReference type="FunCoup" id="A0A0D1ZVV3">
    <property type="interactions" value="169"/>
</dbReference>
<evidence type="ECO:0000256" key="10">
    <source>
        <dbReference type="ARBA" id="ARBA00044508"/>
    </source>
</evidence>
<keyword evidence="8" id="KW-0833">Ubl conjugation pathway</keyword>
<comment type="catalytic activity">
    <reaction evidence="1">
        <text>[E2 ubiquitin-conjugating enzyme]-S-ubiquitinyl-L-cysteine + [acceptor protein]-L-lysine = [E2 ubiquitin-conjugating enzyme]-L-cysteine + [acceptor protein]-N(6)-ubiquitinyl-L-lysine.</text>
        <dbReference type="EC" id="2.3.2.31"/>
    </reaction>
</comment>
<protein>
    <recommendedName>
        <fullName evidence="3">RBR-type E3 ubiquitin transferase</fullName>
        <ecNumber evidence="3">2.3.2.31</ecNumber>
    </recommendedName>
</protein>
<evidence type="ECO:0000256" key="5">
    <source>
        <dbReference type="ARBA" id="ARBA00022723"/>
    </source>
</evidence>
<proteinExistence type="inferred from homology"/>
<keyword evidence="4" id="KW-0808">Transferase</keyword>
<dbReference type="CDD" id="cd20354">
    <property type="entry name" value="Rcat_RBR_RNF14"/>
    <property type="match status" value="1"/>
</dbReference>